<feature type="signal peptide" evidence="2">
    <location>
        <begin position="1"/>
        <end position="25"/>
    </location>
</feature>
<dbReference type="InterPro" id="IPR011044">
    <property type="entry name" value="Quino_amine_DH_bsu"/>
</dbReference>
<feature type="region of interest" description="Disordered" evidence="1">
    <location>
        <begin position="413"/>
        <end position="433"/>
    </location>
</feature>
<evidence type="ECO:0000313" key="4">
    <source>
        <dbReference type="Proteomes" id="UP001499843"/>
    </source>
</evidence>
<keyword evidence="4" id="KW-1185">Reference proteome</keyword>
<evidence type="ECO:0000256" key="2">
    <source>
        <dbReference type="SAM" id="SignalP"/>
    </source>
</evidence>
<dbReference type="SUPFAM" id="SSF50969">
    <property type="entry name" value="YVTN repeat-like/Quinoprotein amine dehydrogenase"/>
    <property type="match status" value="1"/>
</dbReference>
<reference evidence="3 4" key="1">
    <citation type="journal article" date="2019" name="Int. J. Syst. Evol. Microbiol.">
        <title>The Global Catalogue of Microorganisms (GCM) 10K type strain sequencing project: providing services to taxonomists for standard genome sequencing and annotation.</title>
        <authorList>
            <consortium name="The Broad Institute Genomics Platform"/>
            <consortium name="The Broad Institute Genome Sequencing Center for Infectious Disease"/>
            <person name="Wu L."/>
            <person name="Ma J."/>
        </authorList>
    </citation>
    <scope>NUCLEOTIDE SEQUENCE [LARGE SCALE GENOMIC DNA]</scope>
    <source>
        <strain evidence="3 4">JCM 16114</strain>
    </source>
</reference>
<evidence type="ECO:0000256" key="1">
    <source>
        <dbReference type="SAM" id="MobiDB-lite"/>
    </source>
</evidence>
<accession>A0ABN3CKZ3</accession>
<gene>
    <name evidence="3" type="ORF">GCM10009850_055860</name>
</gene>
<keyword evidence="2" id="KW-0732">Signal</keyword>
<comment type="caution">
    <text evidence="3">The sequence shown here is derived from an EMBL/GenBank/DDBJ whole genome shotgun (WGS) entry which is preliminary data.</text>
</comment>
<dbReference type="EMBL" id="BAAAQX010000015">
    <property type="protein sequence ID" value="GAA2210127.1"/>
    <property type="molecule type" value="Genomic_DNA"/>
</dbReference>
<feature type="chain" id="PRO_5047516054" description="Lipoprotein" evidence="2">
    <location>
        <begin position="26"/>
        <end position="433"/>
    </location>
</feature>
<evidence type="ECO:0008006" key="5">
    <source>
        <dbReference type="Google" id="ProtNLM"/>
    </source>
</evidence>
<sequence>MGMCGRGGRRAAAVMVLLAITGCTAPSTPAAPPAPSDSPTVDVRKAALAETAKSLPAALTATGYVVCSRKGDDHWQVAAYSDDFRSRTAYFAGDTLDPLLAAIVAELGQGEAVVRNPCGDDGDPGVSPLSPDGRRLAVQLNFPETSDPSHVGWLDLGTGAFTDITESSNKKGYVKETFSDKNPGFAADGSLWFLRDSQRYFSADANGLLTQRRLSLACFSHGSEENKYRVVRSVAVLCPATVHPSGRFAADPRRVSAGLSTAAGFELDVLADTVESYSDAPDFSAFSMQIAVRGAGGLRDCAPEAWIDATELLCSGAGNSYYTVAIDGRLARGDLEYAQDTKVAPKTEIAPATETQIYSTALTRDRGSLIVAAGDDDGPATLYRLDLTTPGDPVEIGPVPAESRDGFTLMDNYQQPVGGSGLADRDQGAGART</sequence>
<dbReference type="RefSeq" id="WP_344480537.1">
    <property type="nucleotide sequence ID" value="NZ_BAAAQX010000015.1"/>
</dbReference>
<name>A0ABN3CKZ3_9ACTN</name>
<organism evidence="3 4">
    <name type="scientific">Nonomuraea monospora</name>
    <dbReference type="NCBI Taxonomy" id="568818"/>
    <lineage>
        <taxon>Bacteria</taxon>
        <taxon>Bacillati</taxon>
        <taxon>Actinomycetota</taxon>
        <taxon>Actinomycetes</taxon>
        <taxon>Streptosporangiales</taxon>
        <taxon>Streptosporangiaceae</taxon>
        <taxon>Nonomuraea</taxon>
    </lineage>
</organism>
<evidence type="ECO:0000313" key="3">
    <source>
        <dbReference type="EMBL" id="GAA2210127.1"/>
    </source>
</evidence>
<protein>
    <recommendedName>
        <fullName evidence="5">Lipoprotein</fullName>
    </recommendedName>
</protein>
<dbReference type="Proteomes" id="UP001499843">
    <property type="component" value="Unassembled WGS sequence"/>
</dbReference>
<proteinExistence type="predicted"/>
<dbReference type="PROSITE" id="PS51257">
    <property type="entry name" value="PROKAR_LIPOPROTEIN"/>
    <property type="match status" value="1"/>
</dbReference>